<dbReference type="SUPFAM" id="SSF47769">
    <property type="entry name" value="SAM/Pointed domain"/>
    <property type="match status" value="1"/>
</dbReference>
<dbReference type="CDD" id="cd09538">
    <property type="entry name" value="SAM_DLC1_2-like"/>
    <property type="match status" value="1"/>
</dbReference>
<dbReference type="PROSITE" id="PS50848">
    <property type="entry name" value="START"/>
    <property type="match status" value="1"/>
</dbReference>
<feature type="domain" description="Rho-GAP" evidence="3">
    <location>
        <begin position="367"/>
        <end position="577"/>
    </location>
</feature>
<protein>
    <submittedName>
        <fullName evidence="5">Rho GTPase-activating protein 7</fullName>
    </submittedName>
</protein>
<dbReference type="CDD" id="cd08869">
    <property type="entry name" value="START_RhoGAP"/>
    <property type="match status" value="1"/>
</dbReference>
<organism evidence="5">
    <name type="scientific">Hydra vulgaris</name>
    <name type="common">Hydra</name>
    <name type="synonym">Hydra attenuata</name>
    <dbReference type="NCBI Taxonomy" id="6087"/>
    <lineage>
        <taxon>Eukaryota</taxon>
        <taxon>Metazoa</taxon>
        <taxon>Cnidaria</taxon>
        <taxon>Hydrozoa</taxon>
        <taxon>Hydroidolina</taxon>
        <taxon>Anthoathecata</taxon>
        <taxon>Aplanulata</taxon>
        <taxon>Hydridae</taxon>
        <taxon>Hydra</taxon>
    </lineage>
</organism>
<dbReference type="PANTHER" id="PTHR12659">
    <property type="entry name" value="RHO-TYPE GTPASE ACTIVATING PROTEIN"/>
    <property type="match status" value="1"/>
</dbReference>
<dbReference type="Pfam" id="PF00620">
    <property type="entry name" value="RhoGAP"/>
    <property type="match status" value="1"/>
</dbReference>
<evidence type="ECO:0000259" key="3">
    <source>
        <dbReference type="PROSITE" id="PS50238"/>
    </source>
</evidence>
<dbReference type="GO" id="GO:0008289">
    <property type="term" value="F:lipid binding"/>
    <property type="evidence" value="ECO:0007669"/>
    <property type="project" value="InterPro"/>
</dbReference>
<name>T2M760_HYDVU</name>
<evidence type="ECO:0000256" key="2">
    <source>
        <dbReference type="ARBA" id="ARBA00022553"/>
    </source>
</evidence>
<dbReference type="GO" id="GO:0030036">
    <property type="term" value="P:actin cytoskeleton organization"/>
    <property type="evidence" value="ECO:0007669"/>
    <property type="project" value="TreeGrafter"/>
</dbReference>
<dbReference type="InterPro" id="IPR008936">
    <property type="entry name" value="Rho_GTPase_activation_prot"/>
</dbReference>
<dbReference type="GO" id="GO:0035023">
    <property type="term" value="P:regulation of Rho protein signal transduction"/>
    <property type="evidence" value="ECO:0007669"/>
    <property type="project" value="TreeGrafter"/>
</dbReference>
<dbReference type="Gene3D" id="1.10.555.10">
    <property type="entry name" value="Rho GTPase activation protein"/>
    <property type="match status" value="1"/>
</dbReference>
<dbReference type="PANTHER" id="PTHR12659:SF7">
    <property type="entry name" value="CROSSVEINLESS C, ISOFORM C"/>
    <property type="match status" value="1"/>
</dbReference>
<gene>
    <name evidence="5" type="primary">DLC1</name>
</gene>
<dbReference type="InterPro" id="IPR013761">
    <property type="entry name" value="SAM/pointed_sf"/>
</dbReference>
<feature type="domain" description="START" evidence="4">
    <location>
        <begin position="640"/>
        <end position="801"/>
    </location>
</feature>
<dbReference type="PROSITE" id="PS50238">
    <property type="entry name" value="RHOGAP"/>
    <property type="match status" value="1"/>
</dbReference>
<sequence>MNSNVIKLQYRMIELEAFEACCWLKATGFSLFAKMYEEKCFPLEVGAVKIACNHLDVDSLQSLIKRLETLNKCAKILQNMEKNQLLNRLDADQLEFANRQPLIDIDQNTDSNQAQLESFPDRFPLKFDEDLGIKKDDIDLMNSEFLICAKKQLTEEIKQHLRNSSYDNVMLDSSMDVLIDSSNQIKITLENLDHHLSEVNTEDEDDNDINSISSLDELDGVNRNSFQGSFRGHLQVPGMGSTDSGVPSTPIMRSPRKTQYYVKLTRFSYDVERLMSQWFFYSGVRKRRVRWHSFQKSCERESMLISNNIMTLSAGQLNVLKKLSLLRLTALIERYSCNNRTSWHWTVPKILKKLKVHDYKDKNIFGVPLLTIAERTGCPLPHSVVLAINYLSRVAKDSIGIFRKSGMKSRIEKLKIQIELNPSKIDLDGYSAYDVADMLKQFFRELPEPLLTTKLSDTFIAIHKDIPSELRLQAMQLAVILMPDENRHVLQTILSFLNEVASYSSVNQMSEANLATCFVPALFHLCGGGASKNDKNINNAPKKMRRSISLQYQKELDDTRAAQECLACMMKCVNFLFCVPDDVMMKCRFTYIEQGEPVPLEKLGQNGVDPGIDDDYRHHIDTCFSDLLQETSVNSRSTKWDIHSECDEITISYRKVNDGYPLRVWRAVTEVQASPEEILKRIIKERHLWDDEILEWQVIDTLDDCTDVFYYETQSIAPSVKRDFVILRSWRYNLNGGSCGVVMTSVKHKNEPPTSGVRATLLAFRCLIEPIGLGRSRLTSISRIDYRGTSSRYYNKVVSPRVMSSGVRKIRDSFNCGPDGPETNV</sequence>
<dbReference type="SUPFAM" id="SSF48350">
    <property type="entry name" value="GTPase activation domain, GAP"/>
    <property type="match status" value="1"/>
</dbReference>
<keyword evidence="2" id="KW-0597">Phosphoprotein</keyword>
<dbReference type="GO" id="GO:0005096">
    <property type="term" value="F:GTPase activator activity"/>
    <property type="evidence" value="ECO:0007669"/>
    <property type="project" value="UniProtKB-KW"/>
</dbReference>
<evidence type="ECO:0000256" key="1">
    <source>
        <dbReference type="ARBA" id="ARBA00022468"/>
    </source>
</evidence>
<dbReference type="SMART" id="SM00234">
    <property type="entry name" value="START"/>
    <property type="match status" value="1"/>
</dbReference>
<evidence type="ECO:0000313" key="5">
    <source>
        <dbReference type="EMBL" id="CDG67901.1"/>
    </source>
</evidence>
<dbReference type="Gene3D" id="1.10.287.2070">
    <property type="match status" value="1"/>
</dbReference>
<dbReference type="Gene3D" id="3.30.530.20">
    <property type="match status" value="1"/>
</dbReference>
<dbReference type="AlphaFoldDB" id="T2M760"/>
<evidence type="ECO:0000259" key="4">
    <source>
        <dbReference type="PROSITE" id="PS50848"/>
    </source>
</evidence>
<keyword evidence="1" id="KW-0343">GTPase activation</keyword>
<proteinExistence type="evidence at transcript level"/>
<accession>T2M760</accession>
<dbReference type="InterPro" id="IPR002913">
    <property type="entry name" value="START_lipid-bd_dom"/>
</dbReference>
<dbReference type="InterPro" id="IPR000198">
    <property type="entry name" value="RhoGAP_dom"/>
</dbReference>
<dbReference type="SMART" id="SM00324">
    <property type="entry name" value="RhoGAP"/>
    <property type="match status" value="1"/>
</dbReference>
<reference evidence="5" key="1">
    <citation type="journal article" date="2013" name="Genome Biol. Evol.">
        <title>Punctuated emergences of genetic and phenotypic innovations in eumetazoan, bilaterian, euteleostome, and hominidae ancestors.</title>
        <authorList>
            <person name="Wenger Y."/>
            <person name="Galliot B."/>
        </authorList>
    </citation>
    <scope>NUCLEOTIDE SEQUENCE</scope>
    <source>
        <tissue evidence="5">Whole animals</tissue>
    </source>
</reference>
<dbReference type="GO" id="GO:0007165">
    <property type="term" value="P:signal transduction"/>
    <property type="evidence" value="ECO:0007669"/>
    <property type="project" value="InterPro"/>
</dbReference>
<dbReference type="InterPro" id="IPR023393">
    <property type="entry name" value="START-like_dom_sf"/>
</dbReference>
<dbReference type="EMBL" id="HAAD01001669">
    <property type="protein sequence ID" value="CDG67901.1"/>
    <property type="molecule type" value="mRNA"/>
</dbReference>
<dbReference type="Pfam" id="PF01852">
    <property type="entry name" value="START"/>
    <property type="match status" value="1"/>
</dbReference>
<dbReference type="OrthoDB" id="10003330at2759"/>
<dbReference type="SUPFAM" id="SSF55961">
    <property type="entry name" value="Bet v1-like"/>
    <property type="match status" value="1"/>
</dbReference>